<proteinExistence type="inferred from homology"/>
<feature type="binding site" evidence="10">
    <location>
        <begin position="150"/>
        <end position="151"/>
    </location>
    <ligand>
        <name>thiamine diphosphate</name>
        <dbReference type="ChEBI" id="CHEBI:58937"/>
    </ligand>
</feature>
<feature type="domain" description="Transketolase-like pyrimidine-binding" evidence="11">
    <location>
        <begin position="319"/>
        <end position="481"/>
    </location>
</feature>
<dbReference type="RefSeq" id="WP_119497109.1">
    <property type="nucleotide sequence ID" value="NZ_NRJH01000037.1"/>
</dbReference>
<dbReference type="HAMAP" id="MF_00315">
    <property type="entry name" value="DXP_synth"/>
    <property type="match status" value="1"/>
</dbReference>
<feature type="binding site" evidence="10">
    <location>
        <position position="149"/>
    </location>
    <ligand>
        <name>Mg(2+)</name>
        <dbReference type="ChEBI" id="CHEBI:18420"/>
    </ligand>
</feature>
<sequence>MKRTYPLLDKINTVSDLKALDESRLPQLCNELRDFLIYSISNSSGHFASNLGTIELTVALHYVYDSPNDKIIWDVGHQAYAHKVLTGRKEKIGTIRQYQGIHPFPFIKESEHDILTVGHSSTSLSVATGISIANQARGINSDVIPVIGDGAMTAGMAFEALNHVGDIKAPLTIILNDNNMSISPNKGALNRQTEKLFQSEIYQQIRAKSKDLLPDIGPLKSILKSTESAFKSLLSPEIANLYRTLGIDYIGPVDGHDVRGLVHLFKRLKGNGKLQLVHVLTTKGKGYLPAEAEPTKYHGVSKFTPQEEQKATPPSASAPSYSQIFGNWLVKHAQDPHLIAITPAMIEGSGMQEFNKVAPEKLIDVAIAEQHAVTLATGLAIGGLKPVVAIYSTFFQRAYDQLIHDVAIDNHPVLFAIDRAGIVGEDGQTHQGAFDISYLRCIPNLVVTTASSGENLQALLEFGYTYNGPFAVRYPRGKASQIAEQSQYTSKELLETPISLGKGVQLMQTNAQKLAQFNHEHQLNLSKGIAILNFGNMLTKALAIGEQIGASVFDMRFVKPLDLEIIKQLENYSLVVVLEENAEQGGAASAVFESMMNLNVLVPSLAIGIQDEFIPPINTNIIDQIMQWDKEQLIARIIAKGKSLNN</sequence>
<dbReference type="InterPro" id="IPR005475">
    <property type="entry name" value="Transketolase-like_Pyr-bd"/>
</dbReference>
<evidence type="ECO:0000256" key="6">
    <source>
        <dbReference type="ARBA" id="ARBA00022842"/>
    </source>
</evidence>
<dbReference type="InterPro" id="IPR009014">
    <property type="entry name" value="Transketo_C/PFOR_II"/>
</dbReference>
<keyword evidence="13" id="KW-1185">Reference proteome</keyword>
<feature type="binding site" evidence="10">
    <location>
        <position position="369"/>
    </location>
    <ligand>
        <name>thiamine diphosphate</name>
        <dbReference type="ChEBI" id="CHEBI:58937"/>
    </ligand>
</feature>
<dbReference type="CDD" id="cd02007">
    <property type="entry name" value="TPP_DXS"/>
    <property type="match status" value="1"/>
</dbReference>
<dbReference type="EC" id="2.2.1.7" evidence="10"/>
<evidence type="ECO:0000256" key="1">
    <source>
        <dbReference type="ARBA" id="ARBA00004980"/>
    </source>
</evidence>
<feature type="binding site" evidence="10">
    <location>
        <position position="287"/>
    </location>
    <ligand>
        <name>thiamine diphosphate</name>
        <dbReference type="ChEBI" id="CHEBI:58937"/>
    </ligand>
</feature>
<organism evidence="12 13">
    <name type="scientific">Psittacicella melopsittaci</name>
    <dbReference type="NCBI Taxonomy" id="2028576"/>
    <lineage>
        <taxon>Bacteria</taxon>
        <taxon>Pseudomonadati</taxon>
        <taxon>Pseudomonadota</taxon>
        <taxon>Gammaproteobacteria</taxon>
        <taxon>Pasteurellales</taxon>
        <taxon>Psittacicellaceae</taxon>
        <taxon>Psittacicella</taxon>
    </lineage>
</organism>
<keyword evidence="4 10" id="KW-0808">Transferase</keyword>
<evidence type="ECO:0000256" key="7">
    <source>
        <dbReference type="ARBA" id="ARBA00022977"/>
    </source>
</evidence>
<dbReference type="Pfam" id="PF13292">
    <property type="entry name" value="DXP_synthase_N"/>
    <property type="match status" value="1"/>
</dbReference>
<evidence type="ECO:0000256" key="9">
    <source>
        <dbReference type="ARBA" id="ARBA00023229"/>
    </source>
</evidence>
<comment type="subunit">
    <text evidence="3 10">Homodimer.</text>
</comment>
<evidence type="ECO:0000256" key="3">
    <source>
        <dbReference type="ARBA" id="ARBA00011738"/>
    </source>
</evidence>
<dbReference type="NCBIfam" id="NF003933">
    <property type="entry name" value="PRK05444.2-2"/>
    <property type="match status" value="1"/>
</dbReference>
<dbReference type="SMART" id="SM00861">
    <property type="entry name" value="Transket_pyr"/>
    <property type="match status" value="1"/>
</dbReference>
<feature type="binding site" evidence="10">
    <location>
        <position position="178"/>
    </location>
    <ligand>
        <name>thiamine diphosphate</name>
        <dbReference type="ChEBI" id="CHEBI:58937"/>
    </ligand>
</feature>
<feature type="binding site" evidence="10">
    <location>
        <position position="77"/>
    </location>
    <ligand>
        <name>thiamine diphosphate</name>
        <dbReference type="ChEBI" id="CHEBI:58937"/>
    </ligand>
</feature>
<dbReference type="GO" id="GO:0019288">
    <property type="term" value="P:isopentenyl diphosphate biosynthetic process, methylerythritol 4-phosphate pathway"/>
    <property type="evidence" value="ECO:0007669"/>
    <property type="project" value="TreeGrafter"/>
</dbReference>
<dbReference type="NCBIfam" id="TIGR00204">
    <property type="entry name" value="dxs"/>
    <property type="match status" value="1"/>
</dbReference>
<dbReference type="Gene3D" id="3.40.50.920">
    <property type="match status" value="1"/>
</dbReference>
<reference evidence="12 13" key="1">
    <citation type="submission" date="2017-08" db="EMBL/GenBank/DDBJ databases">
        <title>Reclassification of Bisgaard taxon 37 and 44.</title>
        <authorList>
            <person name="Christensen H."/>
        </authorList>
    </citation>
    <scope>NUCLEOTIDE SEQUENCE [LARGE SCALE GENOMIC DNA]</scope>
    <source>
        <strain evidence="12 13">B96_4</strain>
    </source>
</reference>
<dbReference type="InterPro" id="IPR020826">
    <property type="entry name" value="Transketolase_BS"/>
</dbReference>
<dbReference type="Pfam" id="PF02780">
    <property type="entry name" value="Transketolase_C"/>
    <property type="match status" value="1"/>
</dbReference>
<accession>A0A3A1Y569</accession>
<dbReference type="CDD" id="cd07033">
    <property type="entry name" value="TPP_PYR_DXS_TK_like"/>
    <property type="match status" value="1"/>
</dbReference>
<dbReference type="AlphaFoldDB" id="A0A3A1Y569"/>
<dbReference type="Proteomes" id="UP000266258">
    <property type="component" value="Unassembled WGS sequence"/>
</dbReference>
<evidence type="ECO:0000256" key="10">
    <source>
        <dbReference type="HAMAP-Rule" id="MF_00315"/>
    </source>
</evidence>
<dbReference type="InterPro" id="IPR005477">
    <property type="entry name" value="Dxylulose-5-P_synthase"/>
</dbReference>
<dbReference type="PROSITE" id="PS00802">
    <property type="entry name" value="TRANSKETOLASE_2"/>
    <property type="match status" value="1"/>
</dbReference>
<dbReference type="Gene3D" id="3.40.50.970">
    <property type="match status" value="2"/>
</dbReference>
<evidence type="ECO:0000256" key="5">
    <source>
        <dbReference type="ARBA" id="ARBA00022723"/>
    </source>
</evidence>
<dbReference type="InterPro" id="IPR029061">
    <property type="entry name" value="THDP-binding"/>
</dbReference>
<dbReference type="FunFam" id="3.40.50.970:FF:000005">
    <property type="entry name" value="1-deoxy-D-xylulose-5-phosphate synthase"/>
    <property type="match status" value="1"/>
</dbReference>
<dbReference type="GO" id="GO:0005829">
    <property type="term" value="C:cytosol"/>
    <property type="evidence" value="ECO:0007669"/>
    <property type="project" value="TreeGrafter"/>
</dbReference>
<dbReference type="GO" id="GO:0009228">
    <property type="term" value="P:thiamine biosynthetic process"/>
    <property type="evidence" value="ECO:0007669"/>
    <property type="project" value="UniProtKB-UniRule"/>
</dbReference>
<dbReference type="UniPathway" id="UPA00064">
    <property type="reaction ID" value="UER00091"/>
</dbReference>
<evidence type="ECO:0000313" key="12">
    <source>
        <dbReference type="EMBL" id="RIY32416.1"/>
    </source>
</evidence>
<comment type="pathway">
    <text evidence="1 10">Metabolic intermediate biosynthesis; 1-deoxy-D-xylulose 5-phosphate biosynthesis; 1-deoxy-D-xylulose 5-phosphate from D-glyceraldehyde 3-phosphate and pyruvate: step 1/1.</text>
</comment>
<keyword evidence="9 10" id="KW-0414">Isoprene biosynthesis</keyword>
<feature type="binding site" evidence="10">
    <location>
        <position position="178"/>
    </location>
    <ligand>
        <name>Mg(2+)</name>
        <dbReference type="ChEBI" id="CHEBI:18420"/>
    </ligand>
</feature>
<keyword evidence="5 10" id="KW-0479">Metal-binding</keyword>
<dbReference type="EMBL" id="NRJH01000037">
    <property type="protein sequence ID" value="RIY32416.1"/>
    <property type="molecule type" value="Genomic_DNA"/>
</dbReference>
<dbReference type="GO" id="GO:0030976">
    <property type="term" value="F:thiamine pyrophosphate binding"/>
    <property type="evidence" value="ECO:0007669"/>
    <property type="project" value="UniProtKB-UniRule"/>
</dbReference>
<dbReference type="SUPFAM" id="SSF52922">
    <property type="entry name" value="TK C-terminal domain-like"/>
    <property type="match status" value="1"/>
</dbReference>
<dbReference type="GO" id="GO:0008661">
    <property type="term" value="F:1-deoxy-D-xylulose-5-phosphate synthase activity"/>
    <property type="evidence" value="ECO:0007669"/>
    <property type="project" value="UniProtKB-UniRule"/>
</dbReference>
<dbReference type="SUPFAM" id="SSF52518">
    <property type="entry name" value="Thiamin diphosphate-binding fold (THDP-binding)"/>
    <property type="match status" value="2"/>
</dbReference>
<name>A0A3A1Y569_9GAMM</name>
<keyword evidence="6 10" id="KW-0460">Magnesium</keyword>
<comment type="caution">
    <text evidence="12">The sequence shown here is derived from an EMBL/GenBank/DDBJ whole genome shotgun (WGS) entry which is preliminary data.</text>
</comment>
<gene>
    <name evidence="10" type="primary">dxs</name>
    <name evidence="12" type="ORF">CJP74_04605</name>
</gene>
<dbReference type="PANTHER" id="PTHR43322">
    <property type="entry name" value="1-D-DEOXYXYLULOSE 5-PHOSPHATE SYNTHASE-RELATED"/>
    <property type="match status" value="1"/>
</dbReference>
<dbReference type="InterPro" id="IPR033248">
    <property type="entry name" value="Transketolase_C"/>
</dbReference>
<feature type="binding site" evidence="10">
    <location>
        <begin position="118"/>
        <end position="120"/>
    </location>
    <ligand>
        <name>thiamine diphosphate</name>
        <dbReference type="ChEBI" id="CHEBI:58937"/>
    </ligand>
</feature>
<comment type="cofactor">
    <cofactor evidence="10">
        <name>thiamine diphosphate</name>
        <dbReference type="ChEBI" id="CHEBI:58937"/>
    </cofactor>
    <text evidence="10">Binds 1 thiamine pyrophosphate per subunit.</text>
</comment>
<comment type="similarity">
    <text evidence="2 10">Belongs to the transketolase family. DXPS subfamily.</text>
</comment>
<protein>
    <recommendedName>
        <fullName evidence="10">1-deoxy-D-xylulose-5-phosphate synthase</fullName>
        <ecNumber evidence="10">2.2.1.7</ecNumber>
    </recommendedName>
    <alternativeName>
        <fullName evidence="10">1-deoxyxylulose-5-phosphate synthase</fullName>
        <shortName evidence="10">DXP synthase</shortName>
        <shortName evidence="10">DXPS</shortName>
    </alternativeName>
</protein>
<dbReference type="OrthoDB" id="9803371at2"/>
<evidence type="ECO:0000259" key="11">
    <source>
        <dbReference type="SMART" id="SM00861"/>
    </source>
</evidence>
<evidence type="ECO:0000313" key="13">
    <source>
        <dbReference type="Proteomes" id="UP000266258"/>
    </source>
</evidence>
<dbReference type="GO" id="GO:0016114">
    <property type="term" value="P:terpenoid biosynthetic process"/>
    <property type="evidence" value="ECO:0007669"/>
    <property type="project" value="UniProtKB-UniRule"/>
</dbReference>
<keyword evidence="8 10" id="KW-0786">Thiamine pyrophosphate</keyword>
<evidence type="ECO:0000256" key="8">
    <source>
        <dbReference type="ARBA" id="ARBA00023052"/>
    </source>
</evidence>
<dbReference type="PANTHER" id="PTHR43322:SF5">
    <property type="entry name" value="1-DEOXY-D-XYLULOSE-5-PHOSPHATE SYNTHASE, CHLOROPLASTIC"/>
    <property type="match status" value="1"/>
</dbReference>
<evidence type="ECO:0000256" key="4">
    <source>
        <dbReference type="ARBA" id="ARBA00022679"/>
    </source>
</evidence>
<dbReference type="Pfam" id="PF02779">
    <property type="entry name" value="Transket_pyr"/>
    <property type="match status" value="1"/>
</dbReference>
<evidence type="ECO:0000256" key="2">
    <source>
        <dbReference type="ARBA" id="ARBA00011081"/>
    </source>
</evidence>
<keyword evidence="7 10" id="KW-0784">Thiamine biosynthesis</keyword>
<comment type="catalytic activity">
    <reaction evidence="10">
        <text>D-glyceraldehyde 3-phosphate + pyruvate + H(+) = 1-deoxy-D-xylulose 5-phosphate + CO2</text>
        <dbReference type="Rhea" id="RHEA:12605"/>
        <dbReference type="ChEBI" id="CHEBI:15361"/>
        <dbReference type="ChEBI" id="CHEBI:15378"/>
        <dbReference type="ChEBI" id="CHEBI:16526"/>
        <dbReference type="ChEBI" id="CHEBI:57792"/>
        <dbReference type="ChEBI" id="CHEBI:59776"/>
        <dbReference type="EC" id="2.2.1.7"/>
    </reaction>
</comment>
<dbReference type="GO" id="GO:0000287">
    <property type="term" value="F:magnesium ion binding"/>
    <property type="evidence" value="ECO:0007669"/>
    <property type="project" value="UniProtKB-UniRule"/>
</dbReference>
<comment type="function">
    <text evidence="10">Catalyzes the acyloin condensation reaction between C atoms 2 and 3 of pyruvate and glyceraldehyde 3-phosphate to yield 1-deoxy-D-xylulose-5-phosphate (DXP).</text>
</comment>
<comment type="cofactor">
    <cofactor evidence="10">
        <name>Mg(2+)</name>
        <dbReference type="ChEBI" id="CHEBI:18420"/>
    </cofactor>
    <text evidence="10">Binds 1 Mg(2+) ion per subunit.</text>
</comment>